<evidence type="ECO:0000313" key="11">
    <source>
        <dbReference type="Proteomes" id="UP000694865"/>
    </source>
</evidence>
<keyword evidence="2 8" id="KW-0812">Transmembrane</keyword>
<dbReference type="PANTHER" id="PTHR45695:SF22">
    <property type="entry name" value="G-PROTEIN COUPLED RECEPTORS FAMILY 1 PROFILE DOMAIN-CONTAINING PROTEIN"/>
    <property type="match status" value="1"/>
</dbReference>
<dbReference type="PANTHER" id="PTHR45695">
    <property type="entry name" value="LEUCOKININ RECEPTOR-RELATED"/>
    <property type="match status" value="1"/>
</dbReference>
<feature type="transmembrane region" description="Helical" evidence="9">
    <location>
        <begin position="80"/>
        <end position="103"/>
    </location>
</feature>
<evidence type="ECO:0000256" key="8">
    <source>
        <dbReference type="RuleBase" id="RU000688"/>
    </source>
</evidence>
<keyword evidence="6 8" id="KW-0675">Receptor</keyword>
<evidence type="ECO:0000256" key="5">
    <source>
        <dbReference type="ARBA" id="ARBA00023136"/>
    </source>
</evidence>
<comment type="similarity">
    <text evidence="8">Belongs to the G-protein coupled receptor 1 family.</text>
</comment>
<dbReference type="Gene3D" id="1.20.1070.10">
    <property type="entry name" value="Rhodopsin 7-helix transmembrane proteins"/>
    <property type="match status" value="1"/>
</dbReference>
<dbReference type="RefSeq" id="XP_002732145.1">
    <property type="nucleotide sequence ID" value="XM_002732099.1"/>
</dbReference>
<gene>
    <name evidence="12" type="primary">LOC100371605</name>
</gene>
<dbReference type="GeneID" id="100371605"/>
<keyword evidence="7 8" id="KW-0807">Transducer</keyword>
<evidence type="ECO:0000256" key="7">
    <source>
        <dbReference type="ARBA" id="ARBA00023224"/>
    </source>
</evidence>
<accession>A0ABM0GKV8</accession>
<feature type="transmembrane region" description="Helical" evidence="9">
    <location>
        <begin position="46"/>
        <end position="68"/>
    </location>
</feature>
<feature type="transmembrane region" description="Helical" evidence="9">
    <location>
        <begin position="123"/>
        <end position="143"/>
    </location>
</feature>
<keyword evidence="3 9" id="KW-1133">Transmembrane helix</keyword>
<evidence type="ECO:0000313" key="12">
    <source>
        <dbReference type="RefSeq" id="XP_002732145.1"/>
    </source>
</evidence>
<evidence type="ECO:0000256" key="4">
    <source>
        <dbReference type="ARBA" id="ARBA00023040"/>
    </source>
</evidence>
<dbReference type="Pfam" id="PF00001">
    <property type="entry name" value="7tm_1"/>
    <property type="match status" value="1"/>
</dbReference>
<dbReference type="Proteomes" id="UP000694865">
    <property type="component" value="Unplaced"/>
</dbReference>
<dbReference type="PRINTS" id="PR00237">
    <property type="entry name" value="GPCRRHODOPSN"/>
</dbReference>
<proteinExistence type="inferred from homology"/>
<evidence type="ECO:0000256" key="3">
    <source>
        <dbReference type="ARBA" id="ARBA00022989"/>
    </source>
</evidence>
<name>A0ABM0GKV8_SACKO</name>
<dbReference type="PROSITE" id="PS00237">
    <property type="entry name" value="G_PROTEIN_RECEP_F1_1"/>
    <property type="match status" value="1"/>
</dbReference>
<keyword evidence="11" id="KW-1185">Reference proteome</keyword>
<evidence type="ECO:0000256" key="1">
    <source>
        <dbReference type="ARBA" id="ARBA00004141"/>
    </source>
</evidence>
<protein>
    <submittedName>
        <fullName evidence="12">Probable G-protein coupled receptor 83-like</fullName>
    </submittedName>
</protein>
<feature type="transmembrane region" description="Helical" evidence="9">
    <location>
        <begin position="299"/>
        <end position="322"/>
    </location>
</feature>
<dbReference type="SUPFAM" id="SSF81321">
    <property type="entry name" value="Family A G protein-coupled receptor-like"/>
    <property type="match status" value="1"/>
</dbReference>
<dbReference type="InterPro" id="IPR000276">
    <property type="entry name" value="GPCR_Rhodpsn"/>
</dbReference>
<dbReference type="SMART" id="SM01381">
    <property type="entry name" value="7TM_GPCR_Srsx"/>
    <property type="match status" value="1"/>
</dbReference>
<keyword evidence="4 8" id="KW-0297">G-protein coupled receptor</keyword>
<comment type="subcellular location">
    <subcellularLocation>
        <location evidence="1">Membrane</location>
        <topology evidence="1">Multi-pass membrane protein</topology>
    </subcellularLocation>
</comment>
<reference evidence="12" key="1">
    <citation type="submission" date="2025-08" db="UniProtKB">
        <authorList>
            <consortium name="RefSeq"/>
        </authorList>
    </citation>
    <scope>IDENTIFICATION</scope>
    <source>
        <tissue evidence="12">Testes</tissue>
    </source>
</reference>
<feature type="transmembrane region" description="Helical" evidence="9">
    <location>
        <begin position="220"/>
        <end position="242"/>
    </location>
</feature>
<dbReference type="PROSITE" id="PS50262">
    <property type="entry name" value="G_PROTEIN_RECEP_F1_2"/>
    <property type="match status" value="1"/>
</dbReference>
<dbReference type="InterPro" id="IPR017452">
    <property type="entry name" value="GPCR_Rhodpsn_7TM"/>
</dbReference>
<feature type="domain" description="G-protein coupled receptors family 1 profile" evidence="10">
    <location>
        <begin position="59"/>
        <end position="319"/>
    </location>
</feature>
<evidence type="ECO:0000259" key="10">
    <source>
        <dbReference type="PROSITE" id="PS50262"/>
    </source>
</evidence>
<feature type="transmembrane region" description="Helical" evidence="9">
    <location>
        <begin position="163"/>
        <end position="179"/>
    </location>
</feature>
<evidence type="ECO:0000256" key="2">
    <source>
        <dbReference type="ARBA" id="ARBA00022692"/>
    </source>
</evidence>
<organism evidence="11 12">
    <name type="scientific">Saccoglossus kowalevskii</name>
    <name type="common">Acorn worm</name>
    <dbReference type="NCBI Taxonomy" id="10224"/>
    <lineage>
        <taxon>Eukaryota</taxon>
        <taxon>Metazoa</taxon>
        <taxon>Hemichordata</taxon>
        <taxon>Enteropneusta</taxon>
        <taxon>Harrimaniidae</taxon>
        <taxon>Saccoglossus</taxon>
    </lineage>
</organism>
<evidence type="ECO:0000256" key="9">
    <source>
        <dbReference type="SAM" id="Phobius"/>
    </source>
</evidence>
<keyword evidence="5 9" id="KW-0472">Membrane</keyword>
<sequence length="376" mass="43689">MENVTDFPGENEIDESASNVTGGGLGFDMAMFFLQNRLAVPDGYEMFLYSLYFVLIIGGNIWVIIAVIRQPKLRKSATNLFIISLSTADLLMGLFDIPWRFLFEWAGRYFVYLNNNIYVCWTFAWFQWISRCATVNSLVGIAIDRYRAIVQPMKPRITRKQGGIIVAIIWILAIGYGLRKSIIIDMYEYTIQITNVTRTFCMVPLHYHYLKPYFQVMDAIVMYILPLIIIVALYSVMISSLWFSKGPSNASNRNKKKAVKMLTLVVFLFALSWLPYYIYQLYFTFYLTPSLDLIYYMELWWHISHNMYVCNSFVNPFLYAYFNENFRKEFFKMFPCLKAIMQRKVAPVTSTNSMKTKSQYGNSTATAVSTVSQGTV</sequence>
<feature type="transmembrane region" description="Helical" evidence="9">
    <location>
        <begin position="262"/>
        <end position="279"/>
    </location>
</feature>
<evidence type="ECO:0000256" key="6">
    <source>
        <dbReference type="ARBA" id="ARBA00023170"/>
    </source>
</evidence>